<reference evidence="4" key="2">
    <citation type="submission" date="2022-03" db="EMBL/GenBank/DDBJ databases">
        <authorList>
            <person name="Ryngajllo M."/>
            <person name="Jacek P."/>
            <person name="Kubiak K."/>
        </authorList>
    </citation>
    <scope>NUCLEOTIDE SEQUENCE</scope>
    <source>
        <strain evidence="4">SI1</strain>
    </source>
</reference>
<dbReference type="InterPro" id="IPR010131">
    <property type="entry name" value="MdtP/NodT-like"/>
</dbReference>
<evidence type="ECO:0000313" key="4">
    <source>
        <dbReference type="EMBL" id="MCJ8354892.1"/>
    </source>
</evidence>
<proteinExistence type="inferred from homology"/>
<evidence type="ECO:0000313" key="5">
    <source>
        <dbReference type="Proteomes" id="UP001202887"/>
    </source>
</evidence>
<sequence length="512" mass="55871">MMLQFPPVLRVRTATAMLLLLMPTLLSGCILVGPDYKRPKAILSARFKEAQPAPGWDKARPEMAAIPKGQWWAIYNDPVLNALEEQVSLSNQNVKEYEAKYRKARALVTAARASLYPTLSGSLNFSRNSQGGTATSTSGTQYSSGMTRNTYAAELTADWTIDVWGKIRRQIQEQVTAAQASAADLANAQLSYQEQLVEDYFELRYQDTLKALLERSIRLYEHTLTIIRAQHQGGTANGSDEWQAQNTLDAARASATATDVSRSEYEHAIAVLIGKPPAELSLDRDIMTSVVPDIPVTIPASLLQRRPDIASAERAMEEYNAAVGVAIGAFYPEFSLSASYGYSGNPVQSLIQISNRIWSLGASASQTLFEGGARTAAVQEANADYDSAVASYRQTVLTALQDTEDQLSSLRILKQQASEQQQAVQAALHAADVSLSQYQYGTAIYTTVLTNQQTALSNQETALQIQESRLVASVKLIVDLGGGWNTQQLPSKGSLQEDNPLIPAFLEKHSGK</sequence>
<dbReference type="AlphaFoldDB" id="A0AAW5EVX3"/>
<organism evidence="4 5">
    <name type="scientific">Novacetimonas hansenii</name>
    <name type="common">Komagataeibacter hansenii</name>
    <dbReference type="NCBI Taxonomy" id="436"/>
    <lineage>
        <taxon>Bacteria</taxon>
        <taxon>Pseudomonadati</taxon>
        <taxon>Pseudomonadota</taxon>
        <taxon>Alphaproteobacteria</taxon>
        <taxon>Acetobacterales</taxon>
        <taxon>Acetobacteraceae</taxon>
        <taxon>Novacetimonas</taxon>
    </lineage>
</organism>
<evidence type="ECO:0000256" key="1">
    <source>
        <dbReference type="ARBA" id="ARBA00007613"/>
    </source>
</evidence>
<evidence type="ECO:0000256" key="3">
    <source>
        <dbReference type="SAM" id="Coils"/>
    </source>
</evidence>
<accession>A0AAW5EVX3</accession>
<evidence type="ECO:0000256" key="2">
    <source>
        <dbReference type="RuleBase" id="RU362097"/>
    </source>
</evidence>
<dbReference type="SUPFAM" id="SSF56954">
    <property type="entry name" value="Outer membrane efflux proteins (OEP)"/>
    <property type="match status" value="1"/>
</dbReference>
<feature type="coiled-coil region" evidence="3">
    <location>
        <begin position="80"/>
        <end position="114"/>
    </location>
</feature>
<protein>
    <submittedName>
        <fullName evidence="4">Efflux transporter outer membrane subunit</fullName>
    </submittedName>
</protein>
<comment type="caution">
    <text evidence="4">The sequence shown here is derived from an EMBL/GenBank/DDBJ whole genome shotgun (WGS) entry which is preliminary data.</text>
</comment>
<comment type="similarity">
    <text evidence="1 2">Belongs to the outer membrane factor (OMF) (TC 1.B.17) family.</text>
</comment>
<reference evidence="4" key="1">
    <citation type="journal article" date="2021" name="Polymers (Basel)">
        <title>Highly Stretchable Bacterial Cellulose Produced by Komagataeibacter hansenii SI1.</title>
        <authorList>
            <person name="Cielecka I."/>
            <person name="Ryngajllo M."/>
            <person name="Maniukiewicz W."/>
            <person name="Bielecki S."/>
        </authorList>
    </citation>
    <scope>NUCLEOTIDE SEQUENCE</scope>
    <source>
        <strain evidence="4">SI1</strain>
    </source>
</reference>
<gene>
    <name evidence="4" type="ORF">K1W68_12985</name>
</gene>
<dbReference type="Proteomes" id="UP001202887">
    <property type="component" value="Unassembled WGS sequence"/>
</dbReference>
<dbReference type="NCBIfam" id="TIGR01845">
    <property type="entry name" value="outer_NodT"/>
    <property type="match status" value="1"/>
</dbReference>
<dbReference type="InterPro" id="IPR003423">
    <property type="entry name" value="OMP_efflux"/>
</dbReference>
<dbReference type="Pfam" id="PF02321">
    <property type="entry name" value="OEP"/>
    <property type="match status" value="2"/>
</dbReference>
<name>A0AAW5EVX3_NOVHA</name>
<keyword evidence="2" id="KW-1134">Transmembrane beta strand</keyword>
<comment type="subcellular location">
    <subcellularLocation>
        <location evidence="2">Cell membrane</location>
        <topology evidence="2">Lipid-anchor</topology>
    </subcellularLocation>
</comment>
<dbReference type="EMBL" id="JAIBCX010000041">
    <property type="protein sequence ID" value="MCJ8354892.1"/>
    <property type="molecule type" value="Genomic_DNA"/>
</dbReference>
<keyword evidence="3" id="KW-0175">Coiled coil</keyword>
<keyword evidence="2" id="KW-0472">Membrane</keyword>
<dbReference type="PANTHER" id="PTHR30203:SF33">
    <property type="entry name" value="BLR4455 PROTEIN"/>
    <property type="match status" value="1"/>
</dbReference>
<dbReference type="GO" id="GO:0015562">
    <property type="term" value="F:efflux transmembrane transporter activity"/>
    <property type="evidence" value="ECO:0007669"/>
    <property type="project" value="InterPro"/>
</dbReference>
<dbReference type="PANTHER" id="PTHR30203">
    <property type="entry name" value="OUTER MEMBRANE CATION EFFLUX PROTEIN"/>
    <property type="match status" value="1"/>
</dbReference>
<keyword evidence="2" id="KW-0564">Palmitate</keyword>
<keyword evidence="2" id="KW-0812">Transmembrane</keyword>
<dbReference type="Gene3D" id="2.20.200.10">
    <property type="entry name" value="Outer membrane efflux proteins (OEP)"/>
    <property type="match status" value="1"/>
</dbReference>
<keyword evidence="2" id="KW-0449">Lipoprotein</keyword>
<dbReference type="Gene3D" id="1.20.1600.10">
    <property type="entry name" value="Outer membrane efflux proteins (OEP)"/>
    <property type="match status" value="1"/>
</dbReference>
<dbReference type="GO" id="GO:0005886">
    <property type="term" value="C:plasma membrane"/>
    <property type="evidence" value="ECO:0007669"/>
    <property type="project" value="UniProtKB-SubCell"/>
</dbReference>
<dbReference type="RefSeq" id="WP_247067540.1">
    <property type="nucleotide sequence ID" value="NZ_CP094848.1"/>
</dbReference>